<accession>A0A2V1DIB3</accession>
<keyword evidence="1" id="KW-0812">Transmembrane</keyword>
<dbReference type="EMBL" id="KZ805453">
    <property type="protein sequence ID" value="PVH96844.1"/>
    <property type="molecule type" value="Genomic_DNA"/>
</dbReference>
<feature type="transmembrane region" description="Helical" evidence="1">
    <location>
        <begin position="34"/>
        <end position="54"/>
    </location>
</feature>
<evidence type="ECO:0000256" key="1">
    <source>
        <dbReference type="SAM" id="Phobius"/>
    </source>
</evidence>
<organism evidence="2 3">
    <name type="scientific">Periconia macrospinosa</name>
    <dbReference type="NCBI Taxonomy" id="97972"/>
    <lineage>
        <taxon>Eukaryota</taxon>
        <taxon>Fungi</taxon>
        <taxon>Dikarya</taxon>
        <taxon>Ascomycota</taxon>
        <taxon>Pezizomycotina</taxon>
        <taxon>Dothideomycetes</taxon>
        <taxon>Pleosporomycetidae</taxon>
        <taxon>Pleosporales</taxon>
        <taxon>Massarineae</taxon>
        <taxon>Periconiaceae</taxon>
        <taxon>Periconia</taxon>
    </lineage>
</organism>
<gene>
    <name evidence="2" type="ORF">DM02DRAFT_616945</name>
</gene>
<keyword evidence="1" id="KW-0472">Membrane</keyword>
<keyword evidence="3" id="KW-1185">Reference proteome</keyword>
<evidence type="ECO:0000313" key="3">
    <source>
        <dbReference type="Proteomes" id="UP000244855"/>
    </source>
</evidence>
<protein>
    <submittedName>
        <fullName evidence="2">Uncharacterized protein</fullName>
    </submittedName>
</protein>
<dbReference type="Proteomes" id="UP000244855">
    <property type="component" value="Unassembled WGS sequence"/>
</dbReference>
<sequence length="55" mass="6432">MPTSSGSDHVSQQLCDRRKREQCFEMPRRFNSMVLILTYFRLLMETCFGAVVPFA</sequence>
<proteinExistence type="predicted"/>
<name>A0A2V1DIB3_9PLEO</name>
<reference evidence="2 3" key="1">
    <citation type="journal article" date="2018" name="Sci. Rep.">
        <title>Comparative genomics provides insights into the lifestyle and reveals functional heterogeneity of dark septate endophytic fungi.</title>
        <authorList>
            <person name="Knapp D.G."/>
            <person name="Nemeth J.B."/>
            <person name="Barry K."/>
            <person name="Hainaut M."/>
            <person name="Henrissat B."/>
            <person name="Johnson J."/>
            <person name="Kuo A."/>
            <person name="Lim J.H.P."/>
            <person name="Lipzen A."/>
            <person name="Nolan M."/>
            <person name="Ohm R.A."/>
            <person name="Tamas L."/>
            <person name="Grigoriev I.V."/>
            <person name="Spatafora J.W."/>
            <person name="Nagy L.G."/>
            <person name="Kovacs G.M."/>
        </authorList>
    </citation>
    <scope>NUCLEOTIDE SEQUENCE [LARGE SCALE GENOMIC DNA]</scope>
    <source>
        <strain evidence="2 3">DSE2036</strain>
    </source>
</reference>
<keyword evidence="1" id="KW-1133">Transmembrane helix</keyword>
<dbReference type="AlphaFoldDB" id="A0A2V1DIB3"/>
<evidence type="ECO:0000313" key="2">
    <source>
        <dbReference type="EMBL" id="PVH96844.1"/>
    </source>
</evidence>